<reference evidence="1" key="1">
    <citation type="submission" date="2021-02" db="EMBL/GenBank/DDBJ databases">
        <authorList>
            <consortium name="DOE Joint Genome Institute"/>
            <person name="Ahrendt S."/>
            <person name="Looney B.P."/>
            <person name="Miyauchi S."/>
            <person name="Morin E."/>
            <person name="Drula E."/>
            <person name="Courty P.E."/>
            <person name="Chicoki N."/>
            <person name="Fauchery L."/>
            <person name="Kohler A."/>
            <person name="Kuo A."/>
            <person name="Labutti K."/>
            <person name="Pangilinan J."/>
            <person name="Lipzen A."/>
            <person name="Riley R."/>
            <person name="Andreopoulos W."/>
            <person name="He G."/>
            <person name="Johnson J."/>
            <person name="Barry K.W."/>
            <person name="Grigoriev I.V."/>
            <person name="Nagy L."/>
            <person name="Hibbett D."/>
            <person name="Henrissat B."/>
            <person name="Matheny P.B."/>
            <person name="Labbe J."/>
            <person name="Martin F."/>
        </authorList>
    </citation>
    <scope>NUCLEOTIDE SEQUENCE</scope>
    <source>
        <strain evidence="1">EC-137</strain>
    </source>
</reference>
<protein>
    <submittedName>
        <fullName evidence="1">Uncharacterized protein</fullName>
    </submittedName>
</protein>
<gene>
    <name evidence="1" type="ORF">K488DRAFT_42564</name>
</gene>
<evidence type="ECO:0000313" key="2">
    <source>
        <dbReference type="Proteomes" id="UP000814128"/>
    </source>
</evidence>
<comment type="caution">
    <text evidence="1">The sequence shown here is derived from an EMBL/GenBank/DDBJ whole genome shotgun (WGS) entry which is preliminary data.</text>
</comment>
<name>A0ACB8QVU2_9AGAM</name>
<dbReference type="Proteomes" id="UP000814128">
    <property type="component" value="Unassembled WGS sequence"/>
</dbReference>
<organism evidence="1 2">
    <name type="scientific">Vararia minispora EC-137</name>
    <dbReference type="NCBI Taxonomy" id="1314806"/>
    <lineage>
        <taxon>Eukaryota</taxon>
        <taxon>Fungi</taxon>
        <taxon>Dikarya</taxon>
        <taxon>Basidiomycota</taxon>
        <taxon>Agaricomycotina</taxon>
        <taxon>Agaricomycetes</taxon>
        <taxon>Russulales</taxon>
        <taxon>Lachnocladiaceae</taxon>
        <taxon>Vararia</taxon>
    </lineage>
</organism>
<proteinExistence type="predicted"/>
<sequence length="505" mass="55064">MRPRLRVQSDGGNKNSPSSYSPTAPRPTSTYKQEEIVRPLYPHTSTFRSAAMDVSVNSASVKMARSTSHAHPLPIYGDQDTVNGTVRLASHTKPSSGRMSVSFEGLFVYMSPSARLAQGSMSTPSPKLHEHVFYSETAILSPMIDASGPLTSIAGAFASTAASIRESGSISFSSSDGTRTYAFCLPIPNKTSAGEDLPPTLSSSVLTESGIRKQAAVENVEVSYRLVVSWEPHEDSDERAIVEIPILFQPDTDFLSLDGMDVEPDSWLEIPLRAERSVPFQCAVTVPTPSLFPRFGVVPFFVVFTTTPRSRSLAREIASDATVTISLLRQVVVDTSRSRPSSLVPSPISATPTTPPSSVTSEDSDSFTTSLRRRTHSRLLKRGAKSAPPILLRARRSVVDLDSGSRADKPLPDVPAVLQDSRLLQTEMSIGFPKRPRMQTDAQGGHISLDKHNNLPDGLFRGKLQLSKTMLPSFGWAGLSVKYYLEVSVLFGQDEQRVRVPVRIY</sequence>
<accession>A0ACB8QVU2</accession>
<reference evidence="1" key="2">
    <citation type="journal article" date="2022" name="New Phytol.">
        <title>Evolutionary transition to the ectomycorrhizal habit in the genomes of a hyperdiverse lineage of mushroom-forming fungi.</title>
        <authorList>
            <person name="Looney B."/>
            <person name="Miyauchi S."/>
            <person name="Morin E."/>
            <person name="Drula E."/>
            <person name="Courty P.E."/>
            <person name="Kohler A."/>
            <person name="Kuo A."/>
            <person name="LaButti K."/>
            <person name="Pangilinan J."/>
            <person name="Lipzen A."/>
            <person name="Riley R."/>
            <person name="Andreopoulos W."/>
            <person name="He G."/>
            <person name="Johnson J."/>
            <person name="Nolan M."/>
            <person name="Tritt A."/>
            <person name="Barry K.W."/>
            <person name="Grigoriev I.V."/>
            <person name="Nagy L.G."/>
            <person name="Hibbett D."/>
            <person name="Henrissat B."/>
            <person name="Matheny P.B."/>
            <person name="Labbe J."/>
            <person name="Martin F.M."/>
        </authorList>
    </citation>
    <scope>NUCLEOTIDE SEQUENCE</scope>
    <source>
        <strain evidence="1">EC-137</strain>
    </source>
</reference>
<dbReference type="EMBL" id="MU273479">
    <property type="protein sequence ID" value="KAI0035808.1"/>
    <property type="molecule type" value="Genomic_DNA"/>
</dbReference>
<keyword evidence="2" id="KW-1185">Reference proteome</keyword>
<evidence type="ECO:0000313" key="1">
    <source>
        <dbReference type="EMBL" id="KAI0035808.1"/>
    </source>
</evidence>